<accession>A0A0E9PQD0</accession>
<reference evidence="1" key="1">
    <citation type="submission" date="2014-11" db="EMBL/GenBank/DDBJ databases">
        <authorList>
            <person name="Amaro Gonzalez C."/>
        </authorList>
    </citation>
    <scope>NUCLEOTIDE SEQUENCE</scope>
</reference>
<evidence type="ECO:0000313" key="1">
    <source>
        <dbReference type="EMBL" id="JAH06826.1"/>
    </source>
</evidence>
<name>A0A0E9PQD0_ANGAN</name>
<proteinExistence type="predicted"/>
<reference evidence="1" key="2">
    <citation type="journal article" date="2015" name="Fish Shellfish Immunol.">
        <title>Early steps in the European eel (Anguilla anguilla)-Vibrio vulnificus interaction in the gills: Role of the RtxA13 toxin.</title>
        <authorList>
            <person name="Callol A."/>
            <person name="Pajuelo D."/>
            <person name="Ebbesson L."/>
            <person name="Teles M."/>
            <person name="MacKenzie S."/>
            <person name="Amaro C."/>
        </authorList>
    </citation>
    <scope>NUCLEOTIDE SEQUENCE</scope>
</reference>
<dbReference type="AlphaFoldDB" id="A0A0E9PQD0"/>
<protein>
    <submittedName>
        <fullName evidence="1">Uncharacterized protein</fullName>
    </submittedName>
</protein>
<sequence length="38" mass="4322">MYVCVCIISMTGVLWNCQSILKQTCWTHPALPLHCSLQ</sequence>
<dbReference type="EMBL" id="GBXM01101751">
    <property type="protein sequence ID" value="JAH06826.1"/>
    <property type="molecule type" value="Transcribed_RNA"/>
</dbReference>
<organism evidence="1">
    <name type="scientific">Anguilla anguilla</name>
    <name type="common">European freshwater eel</name>
    <name type="synonym">Muraena anguilla</name>
    <dbReference type="NCBI Taxonomy" id="7936"/>
    <lineage>
        <taxon>Eukaryota</taxon>
        <taxon>Metazoa</taxon>
        <taxon>Chordata</taxon>
        <taxon>Craniata</taxon>
        <taxon>Vertebrata</taxon>
        <taxon>Euteleostomi</taxon>
        <taxon>Actinopterygii</taxon>
        <taxon>Neopterygii</taxon>
        <taxon>Teleostei</taxon>
        <taxon>Anguilliformes</taxon>
        <taxon>Anguillidae</taxon>
        <taxon>Anguilla</taxon>
    </lineage>
</organism>